<reference evidence="3" key="1">
    <citation type="submission" date="2021-04" db="EMBL/GenBank/DDBJ databases">
        <authorList>
            <consortium name="Molecular Ecology Group"/>
        </authorList>
    </citation>
    <scope>NUCLEOTIDE SEQUENCE</scope>
</reference>
<dbReference type="Pfam" id="PF00092">
    <property type="entry name" value="VWA"/>
    <property type="match status" value="1"/>
</dbReference>
<dbReference type="AlphaFoldDB" id="A0A8S4A3G0"/>
<dbReference type="InterPro" id="IPR050525">
    <property type="entry name" value="ECM_Assembly_Org"/>
</dbReference>
<evidence type="ECO:0000313" key="4">
    <source>
        <dbReference type="Proteomes" id="UP000678393"/>
    </source>
</evidence>
<dbReference type="PROSITE" id="PS50234">
    <property type="entry name" value="VWFA"/>
    <property type="match status" value="1"/>
</dbReference>
<feature type="compositionally biased region" description="Basic and acidic residues" evidence="1">
    <location>
        <begin position="192"/>
        <end position="208"/>
    </location>
</feature>
<organism evidence="3 4">
    <name type="scientific">Candidula unifasciata</name>
    <dbReference type="NCBI Taxonomy" id="100452"/>
    <lineage>
        <taxon>Eukaryota</taxon>
        <taxon>Metazoa</taxon>
        <taxon>Spiralia</taxon>
        <taxon>Lophotrochozoa</taxon>
        <taxon>Mollusca</taxon>
        <taxon>Gastropoda</taxon>
        <taxon>Heterobranchia</taxon>
        <taxon>Euthyneura</taxon>
        <taxon>Panpulmonata</taxon>
        <taxon>Eupulmonata</taxon>
        <taxon>Stylommatophora</taxon>
        <taxon>Helicina</taxon>
        <taxon>Helicoidea</taxon>
        <taxon>Geomitridae</taxon>
        <taxon>Candidula</taxon>
    </lineage>
</organism>
<dbReference type="InterPro" id="IPR036465">
    <property type="entry name" value="vWFA_dom_sf"/>
</dbReference>
<dbReference type="OrthoDB" id="6162049at2759"/>
<dbReference type="Proteomes" id="UP000678393">
    <property type="component" value="Unassembled WGS sequence"/>
</dbReference>
<evidence type="ECO:0000313" key="3">
    <source>
        <dbReference type="EMBL" id="CAG5136249.1"/>
    </source>
</evidence>
<dbReference type="PANTHER" id="PTHR24020:SF20">
    <property type="entry name" value="PH DOMAIN-CONTAINING PROTEIN"/>
    <property type="match status" value="1"/>
</dbReference>
<accession>A0A8S4A3G0</accession>
<sequence>MVIIVDSSISVGKANFQTVTAFLKSLLGYLPVHPDGIRVSLIRYASRADVITYLDEDMNKTEKAGVVASMAFRGGGTNTHLALKRARTALLTPERGDRPDVPDLVILTTDGSSTNKNWTSAEAAALKANENLKIFVIGIGNEVADTELVAVASRPEMVYKLTDFSQLTEIVKNLARFSCSEMLLSSYSTTENENKTETTLEQTTKTHDPTLFNPKTLETESTLEPKITEQSTLLDATIVFDTETQSSTHIFTKDTSTTSPIEARTSTAPTSFHTTTFLDSADGEARAFDGPRAAQRSTAYFPPRTSMTSAVTTTAESFLPDTNLTQFDHFYVTNLTKL</sequence>
<evidence type="ECO:0000256" key="1">
    <source>
        <dbReference type="SAM" id="MobiDB-lite"/>
    </source>
</evidence>
<dbReference type="EMBL" id="CAJHNH020008510">
    <property type="protein sequence ID" value="CAG5136249.1"/>
    <property type="molecule type" value="Genomic_DNA"/>
</dbReference>
<dbReference type="SUPFAM" id="SSF53300">
    <property type="entry name" value="vWA-like"/>
    <property type="match status" value="1"/>
</dbReference>
<feature type="region of interest" description="Disordered" evidence="1">
    <location>
        <begin position="190"/>
        <end position="209"/>
    </location>
</feature>
<feature type="non-terminal residue" evidence="3">
    <location>
        <position position="338"/>
    </location>
</feature>
<dbReference type="InterPro" id="IPR002035">
    <property type="entry name" value="VWF_A"/>
</dbReference>
<dbReference type="Gene3D" id="3.40.50.410">
    <property type="entry name" value="von Willebrand factor, type A domain"/>
    <property type="match status" value="1"/>
</dbReference>
<keyword evidence="4" id="KW-1185">Reference proteome</keyword>
<name>A0A8S4A3G0_9EUPU</name>
<gene>
    <name evidence="3" type="ORF">CUNI_LOCUS21807</name>
</gene>
<evidence type="ECO:0000259" key="2">
    <source>
        <dbReference type="PROSITE" id="PS50234"/>
    </source>
</evidence>
<comment type="caution">
    <text evidence="3">The sequence shown here is derived from an EMBL/GenBank/DDBJ whole genome shotgun (WGS) entry which is preliminary data.</text>
</comment>
<dbReference type="SMART" id="SM00327">
    <property type="entry name" value="VWA"/>
    <property type="match status" value="1"/>
</dbReference>
<proteinExistence type="predicted"/>
<feature type="domain" description="VWFA" evidence="2">
    <location>
        <begin position="1"/>
        <end position="174"/>
    </location>
</feature>
<dbReference type="PANTHER" id="PTHR24020">
    <property type="entry name" value="COLLAGEN ALPHA"/>
    <property type="match status" value="1"/>
</dbReference>
<protein>
    <recommendedName>
        <fullName evidence="2">VWFA domain-containing protein</fullName>
    </recommendedName>
</protein>